<keyword evidence="2" id="KW-0472">Membrane</keyword>
<dbReference type="PANTHER" id="PTHR38592">
    <property type="entry name" value="BLL4819 PROTEIN"/>
    <property type="match status" value="1"/>
</dbReference>
<dbReference type="RefSeq" id="WP_114580210.1">
    <property type="nucleotide sequence ID" value="NZ_QPMH01000001.1"/>
</dbReference>
<keyword evidence="2" id="KW-1133">Transmembrane helix</keyword>
<feature type="transmembrane region" description="Helical" evidence="2">
    <location>
        <begin position="320"/>
        <end position="338"/>
    </location>
</feature>
<evidence type="ECO:0000256" key="1">
    <source>
        <dbReference type="SAM" id="MobiDB-lite"/>
    </source>
</evidence>
<reference evidence="3 4" key="1">
    <citation type="submission" date="2018-07" db="EMBL/GenBank/DDBJ databases">
        <title>Venubactetium sediminum gen. nov., sp. nov., isolated from a marine solar saltern.</title>
        <authorList>
            <person name="Wang S."/>
        </authorList>
    </citation>
    <scope>NUCLEOTIDE SEQUENCE [LARGE SCALE GENOMIC DNA]</scope>
    <source>
        <strain evidence="3 4">WD2A32</strain>
    </source>
</reference>
<keyword evidence="2" id="KW-0812">Transmembrane</keyword>
<feature type="transmembrane region" description="Helical" evidence="2">
    <location>
        <begin position="97"/>
        <end position="117"/>
    </location>
</feature>
<dbReference type="PIRSF" id="PIRSF028704">
    <property type="entry name" value="UPC028704"/>
    <property type="match status" value="1"/>
</dbReference>
<evidence type="ECO:0000313" key="3">
    <source>
        <dbReference type="EMBL" id="RDD63697.1"/>
    </source>
</evidence>
<dbReference type="Pfam" id="PF10129">
    <property type="entry name" value="OpgC_C"/>
    <property type="match status" value="1"/>
</dbReference>
<dbReference type="InterPro" id="IPR014550">
    <property type="entry name" value="UCP028704_OpgC"/>
</dbReference>
<gene>
    <name evidence="3" type="ORF">DRB17_00505</name>
</gene>
<feature type="transmembrane region" description="Helical" evidence="2">
    <location>
        <begin position="237"/>
        <end position="257"/>
    </location>
</feature>
<feature type="transmembrane region" description="Helical" evidence="2">
    <location>
        <begin position="344"/>
        <end position="369"/>
    </location>
</feature>
<feature type="transmembrane region" description="Helical" evidence="2">
    <location>
        <begin position="20"/>
        <end position="39"/>
    </location>
</feature>
<dbReference type="AlphaFoldDB" id="A0A369THV5"/>
<keyword evidence="4" id="KW-1185">Reference proteome</keyword>
<protein>
    <submittedName>
        <fullName evidence="3">OpgC domain-containing protein</fullName>
    </submittedName>
</protein>
<organism evidence="3 4">
    <name type="scientific">Ferruginivarius sediminum</name>
    <dbReference type="NCBI Taxonomy" id="2661937"/>
    <lineage>
        <taxon>Bacteria</taxon>
        <taxon>Pseudomonadati</taxon>
        <taxon>Pseudomonadota</taxon>
        <taxon>Alphaproteobacteria</taxon>
        <taxon>Rhodospirillales</taxon>
        <taxon>Rhodospirillaceae</taxon>
        <taxon>Ferruginivarius</taxon>
    </lineage>
</organism>
<name>A0A369THV5_9PROT</name>
<proteinExistence type="predicted"/>
<feature type="transmembrane region" description="Helical" evidence="2">
    <location>
        <begin position="137"/>
        <end position="164"/>
    </location>
</feature>
<feature type="region of interest" description="Disordered" evidence="1">
    <location>
        <begin position="377"/>
        <end position="397"/>
    </location>
</feature>
<evidence type="ECO:0000313" key="4">
    <source>
        <dbReference type="Proteomes" id="UP000253941"/>
    </source>
</evidence>
<dbReference type="PANTHER" id="PTHR38592:SF3">
    <property type="entry name" value="BLL4819 PROTEIN"/>
    <property type="match status" value="1"/>
</dbReference>
<comment type="caution">
    <text evidence="3">The sequence shown here is derived from an EMBL/GenBank/DDBJ whole genome shotgun (WGS) entry which is preliminary data.</text>
</comment>
<evidence type="ECO:0000256" key="2">
    <source>
        <dbReference type="SAM" id="Phobius"/>
    </source>
</evidence>
<feature type="transmembrane region" description="Helical" evidence="2">
    <location>
        <begin position="281"/>
        <end position="299"/>
    </location>
</feature>
<accession>A0A369THV5</accession>
<dbReference type="EMBL" id="QPMH01000001">
    <property type="protein sequence ID" value="RDD63697.1"/>
    <property type="molecule type" value="Genomic_DNA"/>
</dbReference>
<feature type="transmembrane region" description="Helical" evidence="2">
    <location>
        <begin position="176"/>
        <end position="194"/>
    </location>
</feature>
<sequence length="397" mass="44848">MHRPASGQHAPNGQRRARDVRIDVFRGVAMFIIFIAHVHANPWNDWIPARFGPSDAAEWFVFCSGFASAVAFGGMFVRRGFAIGAARVLYRCWQIYWAQIGLFLFVAATVAAGSWYFERDYVGQLNLYPFFEEPMQGLFGLFSLTYVPNYFDILPMYTAILAMLPALMALRRLHSYAALLAPPLLWAANRAFGFDLPAEWWSDRPWFFNPFGWQLIFFTGFAFASGWLKPPASDRRLIAVSAAYLVFMVAMNWSPIWTNVEIIGKVSTALLWGFEKTDFGILRYLHFLAIAYLLRCAFLGREHLLHTAPFAVLRKVGQQALAVFVTSMVLARIAGMLLDEFGRSLFTTAAVNLTGFVLLALTAYVVAWFKGEPWRKPAPEAQPEPSLQVLAGRPETR</sequence>
<feature type="transmembrane region" description="Helical" evidence="2">
    <location>
        <begin position="59"/>
        <end position="77"/>
    </location>
</feature>
<feature type="transmembrane region" description="Helical" evidence="2">
    <location>
        <begin position="206"/>
        <end position="225"/>
    </location>
</feature>
<dbReference type="Proteomes" id="UP000253941">
    <property type="component" value="Unassembled WGS sequence"/>
</dbReference>